<dbReference type="AlphaFoldDB" id="A0A0A8YFV1"/>
<reference evidence="1" key="2">
    <citation type="journal article" date="2015" name="Data Brief">
        <title>Shoot transcriptome of the giant reed, Arundo donax.</title>
        <authorList>
            <person name="Barrero R.A."/>
            <person name="Guerrero F.D."/>
            <person name="Moolhuijzen P."/>
            <person name="Goolsby J.A."/>
            <person name="Tidwell J."/>
            <person name="Bellgard S.E."/>
            <person name="Bellgard M.I."/>
        </authorList>
    </citation>
    <scope>NUCLEOTIDE SEQUENCE</scope>
    <source>
        <tissue evidence="1">Shoot tissue taken approximately 20 cm above the soil surface</tissue>
    </source>
</reference>
<dbReference type="EMBL" id="GBRH01273264">
    <property type="protein sequence ID" value="JAD24631.1"/>
    <property type="molecule type" value="Transcribed_RNA"/>
</dbReference>
<sequence length="54" mass="6159">MKCSILKMYWAIVGICFEDTVALMELLIRTDCSSYLVVVSFCLSSIYELLLVKC</sequence>
<organism evidence="1">
    <name type="scientific">Arundo donax</name>
    <name type="common">Giant reed</name>
    <name type="synonym">Donax arundinaceus</name>
    <dbReference type="NCBI Taxonomy" id="35708"/>
    <lineage>
        <taxon>Eukaryota</taxon>
        <taxon>Viridiplantae</taxon>
        <taxon>Streptophyta</taxon>
        <taxon>Embryophyta</taxon>
        <taxon>Tracheophyta</taxon>
        <taxon>Spermatophyta</taxon>
        <taxon>Magnoliopsida</taxon>
        <taxon>Liliopsida</taxon>
        <taxon>Poales</taxon>
        <taxon>Poaceae</taxon>
        <taxon>PACMAD clade</taxon>
        <taxon>Arundinoideae</taxon>
        <taxon>Arundineae</taxon>
        <taxon>Arundo</taxon>
    </lineage>
</organism>
<evidence type="ECO:0000313" key="1">
    <source>
        <dbReference type="EMBL" id="JAD24631.1"/>
    </source>
</evidence>
<reference evidence="1" key="1">
    <citation type="submission" date="2014-09" db="EMBL/GenBank/DDBJ databases">
        <authorList>
            <person name="Magalhaes I.L.F."/>
            <person name="Oliveira U."/>
            <person name="Santos F.R."/>
            <person name="Vidigal T.H.D.A."/>
            <person name="Brescovit A.D."/>
            <person name="Santos A.J."/>
        </authorList>
    </citation>
    <scope>NUCLEOTIDE SEQUENCE</scope>
    <source>
        <tissue evidence="1">Shoot tissue taken approximately 20 cm above the soil surface</tissue>
    </source>
</reference>
<proteinExistence type="predicted"/>
<name>A0A0A8YFV1_ARUDO</name>
<protein>
    <submittedName>
        <fullName evidence="1">Uncharacterized protein</fullName>
    </submittedName>
</protein>
<accession>A0A0A8YFV1</accession>